<evidence type="ECO:0000256" key="3">
    <source>
        <dbReference type="ARBA" id="ARBA00022692"/>
    </source>
</evidence>
<name>A0AAV6U5R0_9ARAC</name>
<evidence type="ECO:0000256" key="4">
    <source>
        <dbReference type="ARBA" id="ARBA00022989"/>
    </source>
</evidence>
<evidence type="ECO:0000256" key="1">
    <source>
        <dbReference type="ARBA" id="ARBA00004141"/>
    </source>
</evidence>
<proteinExistence type="inferred from homology"/>
<comment type="subcellular location">
    <subcellularLocation>
        <location evidence="1">Membrane</location>
        <topology evidence="1">Multi-pass membrane protein</topology>
    </subcellularLocation>
</comment>
<keyword evidence="3 6" id="KW-0812">Transmembrane</keyword>
<feature type="transmembrane region" description="Helical" evidence="6">
    <location>
        <begin position="90"/>
        <end position="107"/>
    </location>
</feature>
<evidence type="ECO:0000256" key="6">
    <source>
        <dbReference type="SAM" id="Phobius"/>
    </source>
</evidence>
<comment type="caution">
    <text evidence="8">The sequence shown here is derived from an EMBL/GenBank/DDBJ whole genome shotgun (WGS) entry which is preliminary data.</text>
</comment>
<protein>
    <recommendedName>
        <fullName evidence="7">Major facilitator superfamily associated domain-containing protein</fullName>
    </recommendedName>
</protein>
<organism evidence="8 9">
    <name type="scientific">Oedothorax gibbosus</name>
    <dbReference type="NCBI Taxonomy" id="931172"/>
    <lineage>
        <taxon>Eukaryota</taxon>
        <taxon>Metazoa</taxon>
        <taxon>Ecdysozoa</taxon>
        <taxon>Arthropoda</taxon>
        <taxon>Chelicerata</taxon>
        <taxon>Arachnida</taxon>
        <taxon>Araneae</taxon>
        <taxon>Araneomorphae</taxon>
        <taxon>Entelegynae</taxon>
        <taxon>Araneoidea</taxon>
        <taxon>Linyphiidae</taxon>
        <taxon>Erigoninae</taxon>
        <taxon>Oedothorax</taxon>
    </lineage>
</organism>
<dbReference type="GO" id="GO:0016020">
    <property type="term" value="C:membrane"/>
    <property type="evidence" value="ECO:0007669"/>
    <property type="project" value="UniProtKB-SubCell"/>
</dbReference>
<feature type="transmembrane region" description="Helical" evidence="6">
    <location>
        <begin position="113"/>
        <end position="137"/>
    </location>
</feature>
<dbReference type="InterPro" id="IPR024989">
    <property type="entry name" value="MFS_assoc_dom"/>
</dbReference>
<evidence type="ECO:0000256" key="2">
    <source>
        <dbReference type="ARBA" id="ARBA00005241"/>
    </source>
</evidence>
<evidence type="ECO:0000313" key="9">
    <source>
        <dbReference type="Proteomes" id="UP000827092"/>
    </source>
</evidence>
<dbReference type="Pfam" id="PF12832">
    <property type="entry name" value="MFS_1_like"/>
    <property type="match status" value="1"/>
</dbReference>
<dbReference type="AlphaFoldDB" id="A0AAV6U5R0"/>
<gene>
    <name evidence="8" type="ORF">JTE90_015333</name>
</gene>
<accession>A0AAV6U5R0</accession>
<feature type="transmembrane region" description="Helical" evidence="6">
    <location>
        <begin position="158"/>
        <end position="183"/>
    </location>
</feature>
<dbReference type="SUPFAM" id="SSF103473">
    <property type="entry name" value="MFS general substrate transporter"/>
    <property type="match status" value="1"/>
</dbReference>
<keyword evidence="9" id="KW-1185">Reference proteome</keyword>
<dbReference type="InterPro" id="IPR036259">
    <property type="entry name" value="MFS_trans_sf"/>
</dbReference>
<comment type="similarity">
    <text evidence="2">Belongs to the major facilitator superfamily. MFSD6 family.</text>
</comment>
<evidence type="ECO:0000256" key="5">
    <source>
        <dbReference type="ARBA" id="ARBA00023136"/>
    </source>
</evidence>
<reference evidence="8 9" key="1">
    <citation type="journal article" date="2022" name="Nat. Ecol. Evol.">
        <title>A masculinizing supergene underlies an exaggerated male reproductive morph in a spider.</title>
        <authorList>
            <person name="Hendrickx F."/>
            <person name="De Corte Z."/>
            <person name="Sonet G."/>
            <person name="Van Belleghem S.M."/>
            <person name="Kostlbacher S."/>
            <person name="Vangestel C."/>
        </authorList>
    </citation>
    <scope>NUCLEOTIDE SEQUENCE [LARGE SCALE GENOMIC DNA]</scope>
    <source>
        <strain evidence="8">W744_W776</strain>
    </source>
</reference>
<dbReference type="Gene3D" id="1.20.1250.20">
    <property type="entry name" value="MFS general substrate transporter like domains"/>
    <property type="match status" value="1"/>
</dbReference>
<evidence type="ECO:0000259" key="7">
    <source>
        <dbReference type="Pfam" id="PF12832"/>
    </source>
</evidence>
<feature type="domain" description="Major facilitator superfamily associated" evidence="7">
    <location>
        <begin position="53"/>
        <end position="195"/>
    </location>
</feature>
<sequence>MNEYPNKQTYKEMLNSQNVSDNFVIMIILSNTFQEKLCFLKSNSQNNRTVEDISYKIFEGVALNAIFTLSDTACNESIQKHRGSFGQQRLWGGIVWGTVAPLAGFINDYTEGYLASYILMGVMMVLFLINMSTMALVKPHFSKNILKDVGTVLKSKDFLIFEAMVFVNGLGTVMIWFYLIWFLNSIGVASYYVGSQLLSSLSSV</sequence>
<dbReference type="EMBL" id="JAFNEN010000646">
    <property type="protein sequence ID" value="KAG8179143.1"/>
    <property type="molecule type" value="Genomic_DNA"/>
</dbReference>
<evidence type="ECO:0000313" key="8">
    <source>
        <dbReference type="EMBL" id="KAG8179143.1"/>
    </source>
</evidence>
<dbReference type="PANTHER" id="PTHR16172:SF41">
    <property type="entry name" value="MAJOR FACILITATOR SUPERFAMILY DOMAIN-CONTAINING PROTEIN 6-LIKE"/>
    <property type="match status" value="1"/>
</dbReference>
<keyword evidence="4 6" id="KW-1133">Transmembrane helix</keyword>
<dbReference type="InterPro" id="IPR051717">
    <property type="entry name" value="MFS_MFSD6"/>
</dbReference>
<keyword evidence="5 6" id="KW-0472">Membrane</keyword>
<dbReference type="Proteomes" id="UP000827092">
    <property type="component" value="Unassembled WGS sequence"/>
</dbReference>
<dbReference type="PANTHER" id="PTHR16172">
    <property type="entry name" value="MAJOR FACILITATOR SUPERFAMILY DOMAIN-CONTAINING PROTEIN 6-LIKE"/>
    <property type="match status" value="1"/>
</dbReference>